<evidence type="ECO:0000313" key="2">
    <source>
        <dbReference type="Proteomes" id="UP000442105"/>
    </source>
</evidence>
<reference evidence="2" key="1">
    <citation type="submission" date="2019-09" db="EMBL/GenBank/DDBJ databases">
        <title>Distinct polysaccharide growth profiles of human intestinal Prevotella copri isolates.</title>
        <authorList>
            <person name="Fehlner-Peach H."/>
            <person name="Magnabosco C."/>
            <person name="Raghavan V."/>
            <person name="Scher J.U."/>
            <person name="Tett A."/>
            <person name="Cox L.M."/>
            <person name="Gottsegen C."/>
            <person name="Watters A."/>
            <person name="Wiltshire- Gordon J.D."/>
            <person name="Segata N."/>
            <person name="Bonneau R."/>
            <person name="Littman D.R."/>
        </authorList>
    </citation>
    <scope>NUCLEOTIDE SEQUENCE [LARGE SCALE GENOMIC DNA]</scope>
    <source>
        <strain evidence="2">iAQ1179</strain>
    </source>
</reference>
<sequence length="830" mass="96879">MANGKVTVVTTGRIKFIKTGFQRDYDELNLIIKEWYEGMINKEGLCLAISRKAPRLMEWCRQNYGALSKPLHVVSELALPFMDMSQYNSCVVVDEAIYHGTTFSKVLSIAHSISKEETDVMAYPLVMTSEALANNNILKTLTTTTRIDKSDIHFFIDTIISKFLTLGKPYDIEYPISYIDLNCEVNEDIMSHILNTMGSHETIRHNVGLEDVCYFSTKTYSREMKRDYTSYTYLTDYLYRKIPESLRPELSKLRFFSKGNRLCVVSMSPYRLNEANLVEHTDVLQETLGEVWQYIYAVSQKLNTDIDNEEFCYQKRKSLVVMMNYLLSFAQFQALKSSLKDALADYTSGDFHISELDLNYLLGERVGKEVADKLNQVSDKNGVNLAAMVPAYMVEDSVIPLLYSHPYKFWMSIGNIDNRKLSISEMMSNQFSAMHWQVEIPSRSSEESFNRLRFGESYSSLHHRYLAYFKDEAVVRKQLNRGIDSRIDRGSVVPNYVCQELSQGSSWMRLFRSGENEDFFKDQLLRSMVFIFRSYCERRKINLVHTQELRLILFLIALHELTYDGNNGIFGRKLEALYKDSLYRVIVSLEETEEDLIDFAINNKIISSEENDTWRLADTPYVHQLADGVGLSEQDEKRLSDYIEYVAKLHDEGYDFFDMRELINYLMYNRSHLKEDAHSYYLKLKNFIEDDAEFDFADMESTFFDLYRRMPEPYLRIPKFGEVSSYIGDIQKYVGSEMEPVQRTMQTDLLFDKLITSFYVLNVWSEVNFGISSSKFNFDYLEQKFEYLSGLSEGKIIYEWIKANGSFDALKRNPLDALKRQLLKLFNYVL</sequence>
<gene>
    <name evidence="1" type="ORF">F7D95_01220</name>
</gene>
<comment type="caution">
    <text evidence="1">The sequence shown here is derived from an EMBL/GenBank/DDBJ whole genome shotgun (WGS) entry which is preliminary data.</text>
</comment>
<protein>
    <submittedName>
        <fullName evidence="1">Uncharacterized protein</fullName>
    </submittedName>
</protein>
<organism evidence="1 2">
    <name type="scientific">Segatella copri</name>
    <dbReference type="NCBI Taxonomy" id="165179"/>
    <lineage>
        <taxon>Bacteria</taxon>
        <taxon>Pseudomonadati</taxon>
        <taxon>Bacteroidota</taxon>
        <taxon>Bacteroidia</taxon>
        <taxon>Bacteroidales</taxon>
        <taxon>Prevotellaceae</taxon>
        <taxon>Segatella</taxon>
    </lineage>
</organism>
<dbReference type="RefSeq" id="WP_153127663.1">
    <property type="nucleotide sequence ID" value="NZ_VZCW01000032.1"/>
</dbReference>
<evidence type="ECO:0000313" key="1">
    <source>
        <dbReference type="EMBL" id="MQN11460.1"/>
    </source>
</evidence>
<dbReference type="AlphaFoldDB" id="A0AA90UD20"/>
<dbReference type="EMBL" id="VZCW01000032">
    <property type="protein sequence ID" value="MQN11460.1"/>
    <property type="molecule type" value="Genomic_DNA"/>
</dbReference>
<dbReference type="Proteomes" id="UP000442105">
    <property type="component" value="Unassembled WGS sequence"/>
</dbReference>
<accession>A0AA90UD20</accession>
<proteinExistence type="predicted"/>
<name>A0AA90UD20_9BACT</name>